<evidence type="ECO:0000256" key="8">
    <source>
        <dbReference type="ARBA" id="ARBA00022989"/>
    </source>
</evidence>
<dbReference type="GO" id="GO:0015020">
    <property type="term" value="F:glucuronosyltransferase activity"/>
    <property type="evidence" value="ECO:0007669"/>
    <property type="project" value="UniProtKB-EC"/>
</dbReference>
<keyword evidence="5" id="KW-0808">Transferase</keyword>
<evidence type="ECO:0000256" key="6">
    <source>
        <dbReference type="ARBA" id="ARBA00022692"/>
    </source>
</evidence>
<sequence>MSKLCGAQLLSAAHIRSGPVCFMMITSKPEATLQKYICSSVILCRFLSYSTVFGRSHITFMHALHESLIDAGHEVHVLSPIAIEAGEDESKDTLQYPGLIEQLSEEKYDAAFSEPICFCGFGIFEKLGIKNIATTLSTSGFGGFFRYTGAAAVPSYVPGVLSPFTDRMTFFQRVVNTLQSAMPYLVTPMLRDPYTVMFQQRFGEHFPTTEEILDKVSLHFLNAEPLTEFPQMTTHKIVEIGGISVARLHNQLNEYWSNVMSMRKKTVIISFGTIANSYHMPDAYKQTLLQTIRKFPNVTFIWKYEKPEHRISDGIDNLIETTWMPQNDILSGSLFTSSSSSDHLLTSGSAIEATKAGVPLVVIPVLGDQERNAQVIKRIKTGVVLAKADLAGGDALERALREVLDNDTYTRNAKTIGKMISPRSLRVKLSCDTWNSWRNTDRSDYSTTTARSSTSYILPVVAFLCCVKALFVRCFRLRKVKVEMRRLIHRTPEKHKLREELNESVALTMPF</sequence>
<accession>A0A8R1U4E4</accession>
<dbReference type="CDD" id="cd03784">
    <property type="entry name" value="GT1_Gtf-like"/>
    <property type="match status" value="1"/>
</dbReference>
<keyword evidence="4" id="KW-0328">Glycosyltransferase</keyword>
<keyword evidence="9" id="KW-0472">Membrane</keyword>
<comment type="catalytic activity">
    <reaction evidence="10">
        <text>glucuronate acceptor + UDP-alpha-D-glucuronate = acceptor beta-D-glucuronoside + UDP + H(+)</text>
        <dbReference type="Rhea" id="RHEA:21032"/>
        <dbReference type="ChEBI" id="CHEBI:15378"/>
        <dbReference type="ChEBI" id="CHEBI:58052"/>
        <dbReference type="ChEBI" id="CHEBI:58223"/>
        <dbReference type="ChEBI" id="CHEBI:132367"/>
        <dbReference type="ChEBI" id="CHEBI:132368"/>
        <dbReference type="EC" id="2.4.1.17"/>
    </reaction>
</comment>
<dbReference type="Pfam" id="PF00201">
    <property type="entry name" value="UDPGT"/>
    <property type="match status" value="1"/>
</dbReference>
<dbReference type="GO" id="GO:0008194">
    <property type="term" value="F:UDP-glycosyltransferase activity"/>
    <property type="evidence" value="ECO:0000318"/>
    <property type="project" value="GO_Central"/>
</dbReference>
<comment type="similarity">
    <text evidence="2">Belongs to the UDP-glycosyltransferase family.</text>
</comment>
<dbReference type="InterPro" id="IPR002213">
    <property type="entry name" value="UDP_glucos_trans"/>
</dbReference>
<dbReference type="Gene3D" id="3.40.50.2000">
    <property type="entry name" value="Glycogen Phosphorylase B"/>
    <property type="match status" value="1"/>
</dbReference>
<keyword evidence="6" id="KW-0812">Transmembrane</keyword>
<dbReference type="AlphaFoldDB" id="A0A2A6D208"/>
<comment type="subcellular location">
    <subcellularLocation>
        <location evidence="1">Membrane</location>
        <topology evidence="1">Single-pass membrane protein</topology>
    </subcellularLocation>
</comment>
<evidence type="ECO:0000256" key="1">
    <source>
        <dbReference type="ARBA" id="ARBA00004167"/>
    </source>
</evidence>
<dbReference type="EnsemblMetazoa" id="PPA04408.1">
    <property type="protein sequence ID" value="PPA04408.1"/>
    <property type="gene ID" value="WBGene00093962"/>
</dbReference>
<keyword evidence="7" id="KW-0732">Signal</keyword>
<dbReference type="Proteomes" id="UP000005239">
    <property type="component" value="Unassembled WGS sequence"/>
</dbReference>
<dbReference type="SUPFAM" id="SSF53756">
    <property type="entry name" value="UDP-Glycosyltransferase/glycogen phosphorylase"/>
    <property type="match status" value="1"/>
</dbReference>
<evidence type="ECO:0000256" key="5">
    <source>
        <dbReference type="ARBA" id="ARBA00022679"/>
    </source>
</evidence>
<dbReference type="PANTHER" id="PTHR48043">
    <property type="entry name" value="EG:EG0003.4 PROTEIN-RELATED"/>
    <property type="match status" value="1"/>
</dbReference>
<dbReference type="PANTHER" id="PTHR48043:SF23">
    <property type="entry name" value="UDP-GLUCURONOSYLTRANSFERASE"/>
    <property type="match status" value="1"/>
</dbReference>
<protein>
    <recommendedName>
        <fullName evidence="3">glucuronosyltransferase</fullName>
        <ecNumber evidence="3">2.4.1.17</ecNumber>
    </recommendedName>
</protein>
<reference evidence="11" key="2">
    <citation type="submission" date="2022-06" db="UniProtKB">
        <authorList>
            <consortium name="EnsemblMetazoa"/>
        </authorList>
    </citation>
    <scope>IDENTIFICATION</scope>
    <source>
        <strain evidence="11">PS312</strain>
    </source>
</reference>
<evidence type="ECO:0000256" key="7">
    <source>
        <dbReference type="ARBA" id="ARBA00022729"/>
    </source>
</evidence>
<accession>A0A2A6D208</accession>
<evidence type="ECO:0000256" key="3">
    <source>
        <dbReference type="ARBA" id="ARBA00012544"/>
    </source>
</evidence>
<keyword evidence="8" id="KW-1133">Transmembrane helix</keyword>
<name>A0A2A6D208_PRIPA</name>
<evidence type="ECO:0000313" key="11">
    <source>
        <dbReference type="EnsemblMetazoa" id="PPA04408.1"/>
    </source>
</evidence>
<evidence type="ECO:0000313" key="12">
    <source>
        <dbReference type="Proteomes" id="UP000005239"/>
    </source>
</evidence>
<dbReference type="InterPro" id="IPR050271">
    <property type="entry name" value="UDP-glycosyltransferase"/>
</dbReference>
<gene>
    <name evidence="11" type="primary">WBGene00093962</name>
</gene>
<dbReference type="FunFam" id="3.40.50.2000:FF:000038">
    <property type="entry name" value="UDP-GlucuronosylTransferase"/>
    <property type="match status" value="1"/>
</dbReference>
<organism evidence="11 12">
    <name type="scientific">Pristionchus pacificus</name>
    <name type="common">Parasitic nematode worm</name>
    <dbReference type="NCBI Taxonomy" id="54126"/>
    <lineage>
        <taxon>Eukaryota</taxon>
        <taxon>Metazoa</taxon>
        <taxon>Ecdysozoa</taxon>
        <taxon>Nematoda</taxon>
        <taxon>Chromadorea</taxon>
        <taxon>Rhabditida</taxon>
        <taxon>Rhabditina</taxon>
        <taxon>Diplogasteromorpha</taxon>
        <taxon>Diplogasteroidea</taxon>
        <taxon>Neodiplogasteridae</taxon>
        <taxon>Pristionchus</taxon>
    </lineage>
</organism>
<dbReference type="GO" id="GO:0016020">
    <property type="term" value="C:membrane"/>
    <property type="evidence" value="ECO:0007669"/>
    <property type="project" value="UniProtKB-SubCell"/>
</dbReference>
<dbReference type="OrthoDB" id="5835829at2759"/>
<evidence type="ECO:0000256" key="9">
    <source>
        <dbReference type="ARBA" id="ARBA00023136"/>
    </source>
</evidence>
<evidence type="ECO:0000256" key="4">
    <source>
        <dbReference type="ARBA" id="ARBA00022676"/>
    </source>
</evidence>
<dbReference type="EC" id="2.4.1.17" evidence="3"/>
<evidence type="ECO:0000256" key="10">
    <source>
        <dbReference type="ARBA" id="ARBA00047475"/>
    </source>
</evidence>
<evidence type="ECO:0000256" key="2">
    <source>
        <dbReference type="ARBA" id="ARBA00009995"/>
    </source>
</evidence>
<keyword evidence="12" id="KW-1185">Reference proteome</keyword>
<proteinExistence type="inferred from homology"/>
<reference evidence="12" key="1">
    <citation type="journal article" date="2008" name="Nat. Genet.">
        <title>The Pristionchus pacificus genome provides a unique perspective on nematode lifestyle and parasitism.</title>
        <authorList>
            <person name="Dieterich C."/>
            <person name="Clifton S.W."/>
            <person name="Schuster L.N."/>
            <person name="Chinwalla A."/>
            <person name="Delehaunty K."/>
            <person name="Dinkelacker I."/>
            <person name="Fulton L."/>
            <person name="Fulton R."/>
            <person name="Godfrey J."/>
            <person name="Minx P."/>
            <person name="Mitreva M."/>
            <person name="Roeseler W."/>
            <person name="Tian H."/>
            <person name="Witte H."/>
            <person name="Yang S.P."/>
            <person name="Wilson R.K."/>
            <person name="Sommer R.J."/>
        </authorList>
    </citation>
    <scope>NUCLEOTIDE SEQUENCE [LARGE SCALE GENOMIC DNA]</scope>
    <source>
        <strain evidence="12">PS312</strain>
    </source>
</reference>